<feature type="chain" id="PRO_5024968479" evidence="1">
    <location>
        <begin position="19"/>
        <end position="52"/>
    </location>
</feature>
<dbReference type="EMBL" id="ML737583">
    <property type="protein sequence ID" value="KAE8368516.1"/>
    <property type="molecule type" value="Genomic_DNA"/>
</dbReference>
<evidence type="ECO:0000256" key="1">
    <source>
        <dbReference type="SAM" id="SignalP"/>
    </source>
</evidence>
<dbReference type="Proteomes" id="UP000326268">
    <property type="component" value="Unassembled WGS sequence"/>
</dbReference>
<dbReference type="AlphaFoldDB" id="A0A5N7AH79"/>
<sequence length="52" mass="6308">MLLHWFVSLSMYYIPIISYDMLDQPDHYLQVDSINYSSSHVFWAMICWRGYA</sequence>
<reference evidence="2 3" key="1">
    <citation type="submission" date="2019-04" db="EMBL/GenBank/DDBJ databases">
        <title>Friends and foes A comparative genomics studyof 23 Aspergillus species from section Flavi.</title>
        <authorList>
            <consortium name="DOE Joint Genome Institute"/>
            <person name="Kjaerbolling I."/>
            <person name="Vesth T."/>
            <person name="Frisvad J.C."/>
            <person name="Nybo J.L."/>
            <person name="Theobald S."/>
            <person name="Kildgaard S."/>
            <person name="Isbrandt T."/>
            <person name="Kuo A."/>
            <person name="Sato A."/>
            <person name="Lyhne E.K."/>
            <person name="Kogle M.E."/>
            <person name="Wiebenga A."/>
            <person name="Kun R.S."/>
            <person name="Lubbers R.J."/>
            <person name="Makela M.R."/>
            <person name="Barry K."/>
            <person name="Chovatia M."/>
            <person name="Clum A."/>
            <person name="Daum C."/>
            <person name="Haridas S."/>
            <person name="He G."/>
            <person name="LaButti K."/>
            <person name="Lipzen A."/>
            <person name="Mondo S."/>
            <person name="Riley R."/>
            <person name="Salamov A."/>
            <person name="Simmons B.A."/>
            <person name="Magnuson J.K."/>
            <person name="Henrissat B."/>
            <person name="Mortensen U.H."/>
            <person name="Larsen T.O."/>
            <person name="Devries R.P."/>
            <person name="Grigoriev I.V."/>
            <person name="Machida M."/>
            <person name="Baker S.E."/>
            <person name="Andersen M.R."/>
        </authorList>
    </citation>
    <scope>NUCLEOTIDE SEQUENCE [LARGE SCALE GENOMIC DNA]</scope>
    <source>
        <strain evidence="2 3">CBS 763.97</strain>
    </source>
</reference>
<proteinExistence type="predicted"/>
<accession>A0A5N7AH79</accession>
<name>A0A5N7AH79_9EURO</name>
<keyword evidence="1" id="KW-0732">Signal</keyword>
<dbReference type="RefSeq" id="XP_031931597.1">
    <property type="nucleotide sequence ID" value="XM_032065561.1"/>
</dbReference>
<keyword evidence="3" id="KW-1185">Reference proteome</keyword>
<evidence type="ECO:0000313" key="2">
    <source>
        <dbReference type="EMBL" id="KAE8368516.1"/>
    </source>
</evidence>
<evidence type="ECO:0000313" key="3">
    <source>
        <dbReference type="Proteomes" id="UP000326268"/>
    </source>
</evidence>
<dbReference type="GeneID" id="43650007"/>
<gene>
    <name evidence="2" type="ORF">BDV27DRAFT_122160</name>
</gene>
<organism evidence="2 3">
    <name type="scientific">Aspergillus caelatus</name>
    <dbReference type="NCBI Taxonomy" id="61420"/>
    <lineage>
        <taxon>Eukaryota</taxon>
        <taxon>Fungi</taxon>
        <taxon>Dikarya</taxon>
        <taxon>Ascomycota</taxon>
        <taxon>Pezizomycotina</taxon>
        <taxon>Eurotiomycetes</taxon>
        <taxon>Eurotiomycetidae</taxon>
        <taxon>Eurotiales</taxon>
        <taxon>Aspergillaceae</taxon>
        <taxon>Aspergillus</taxon>
        <taxon>Aspergillus subgen. Circumdati</taxon>
    </lineage>
</organism>
<protein>
    <submittedName>
        <fullName evidence="2">Uncharacterized protein</fullName>
    </submittedName>
</protein>
<feature type="signal peptide" evidence="1">
    <location>
        <begin position="1"/>
        <end position="18"/>
    </location>
</feature>